<dbReference type="InterPro" id="IPR054828">
    <property type="entry name" value="Vit_B12_bind_prot"/>
</dbReference>
<dbReference type="NCBIfam" id="NF038402">
    <property type="entry name" value="TroA_like"/>
    <property type="match status" value="1"/>
</dbReference>
<dbReference type="InterPro" id="IPR050902">
    <property type="entry name" value="ABC_Transporter_SBP"/>
</dbReference>
<dbReference type="PANTHER" id="PTHR30535">
    <property type="entry name" value="VITAMIN B12-BINDING PROTEIN"/>
    <property type="match status" value="1"/>
</dbReference>
<dbReference type="Pfam" id="PF01497">
    <property type="entry name" value="Peripla_BP_2"/>
    <property type="match status" value="1"/>
</dbReference>
<comment type="caution">
    <text evidence="4">The sequence shown here is derived from an EMBL/GenBank/DDBJ whole genome shotgun (WGS) entry which is preliminary data.</text>
</comment>
<dbReference type="InterPro" id="IPR002491">
    <property type="entry name" value="ABC_transptr_periplasmic_BD"/>
</dbReference>
<accession>A0ABU3B5B6</accession>
<dbReference type="SUPFAM" id="SSF53807">
    <property type="entry name" value="Helical backbone' metal receptor"/>
    <property type="match status" value="1"/>
</dbReference>
<proteinExistence type="predicted"/>
<sequence>MVSRRGLALTLAFVSGVATAESAVVVTDSMDREIRLTQPAERIIALAPHLAENLYTAGGGDRLVGTMAHSDYPPEVRELPEVGGYGGISLEAIAALEPDLVLAWASAPGASDASLARMQSLGIPVYVNQPRTLDDIAQTVIDLGRLAGTPAAARDAAAAFRDGLSALRQRYANRAPVTVFYQVWNDPLQTIGSNHVIAEVLELCGARNLFADTRSLAPQISLEAVLERDPQVIVAGGAGSARPPWLDDWRRWPSLQAVRDNNLVHVPADLLQRSSVRILEGAGILCRRLDAVRDDAGETGQAR</sequence>
<dbReference type="PANTHER" id="PTHR30535:SF34">
    <property type="entry name" value="MOLYBDATE-BINDING PROTEIN MOLA"/>
    <property type="match status" value="1"/>
</dbReference>
<evidence type="ECO:0000256" key="2">
    <source>
        <dbReference type="SAM" id="SignalP"/>
    </source>
</evidence>
<dbReference type="RefSeq" id="WP_311656590.1">
    <property type="nucleotide sequence ID" value="NZ_JAVRHY010000001.1"/>
</dbReference>
<dbReference type="Proteomes" id="UP001259982">
    <property type="component" value="Unassembled WGS sequence"/>
</dbReference>
<reference evidence="4 5" key="1">
    <citation type="submission" date="2023-09" db="EMBL/GenBank/DDBJ databases">
        <authorList>
            <person name="Rey-Velasco X."/>
        </authorList>
    </citation>
    <scope>NUCLEOTIDE SEQUENCE [LARGE SCALE GENOMIC DNA]</scope>
    <source>
        <strain evidence="4 5">P385</strain>
    </source>
</reference>
<dbReference type="PROSITE" id="PS50983">
    <property type="entry name" value="FE_B12_PBP"/>
    <property type="match status" value="1"/>
</dbReference>
<evidence type="ECO:0000313" key="5">
    <source>
        <dbReference type="Proteomes" id="UP001259982"/>
    </source>
</evidence>
<dbReference type="EMBL" id="JAVRHY010000001">
    <property type="protein sequence ID" value="MDT0617027.1"/>
    <property type="molecule type" value="Genomic_DNA"/>
</dbReference>
<dbReference type="Gene3D" id="3.40.50.1980">
    <property type="entry name" value="Nitrogenase molybdenum iron protein domain"/>
    <property type="match status" value="2"/>
</dbReference>
<feature type="signal peptide" evidence="2">
    <location>
        <begin position="1"/>
        <end position="20"/>
    </location>
</feature>
<feature type="chain" id="PRO_5046118020" evidence="2">
    <location>
        <begin position="21"/>
        <end position="303"/>
    </location>
</feature>
<organism evidence="4 5">
    <name type="scientific">Spectribacter acetivorans</name>
    <dbReference type="NCBI Taxonomy" id="3075603"/>
    <lineage>
        <taxon>Bacteria</taxon>
        <taxon>Pseudomonadati</taxon>
        <taxon>Pseudomonadota</taxon>
        <taxon>Gammaproteobacteria</taxon>
        <taxon>Salinisphaerales</taxon>
        <taxon>Salinisphaeraceae</taxon>
        <taxon>Spectribacter</taxon>
    </lineage>
</organism>
<name>A0ABU3B5B6_9GAMM</name>
<feature type="domain" description="Fe/B12 periplasmic-binding" evidence="3">
    <location>
        <begin position="42"/>
        <end position="296"/>
    </location>
</feature>
<protein>
    <submittedName>
        <fullName evidence="4">Cobalamin-binding protein</fullName>
    </submittedName>
</protein>
<evidence type="ECO:0000259" key="3">
    <source>
        <dbReference type="PROSITE" id="PS50983"/>
    </source>
</evidence>
<evidence type="ECO:0000256" key="1">
    <source>
        <dbReference type="ARBA" id="ARBA00022729"/>
    </source>
</evidence>
<keyword evidence="5" id="KW-1185">Reference proteome</keyword>
<evidence type="ECO:0000313" key="4">
    <source>
        <dbReference type="EMBL" id="MDT0617027.1"/>
    </source>
</evidence>
<dbReference type="CDD" id="cd01144">
    <property type="entry name" value="BtuF"/>
    <property type="match status" value="1"/>
</dbReference>
<keyword evidence="1 2" id="KW-0732">Signal</keyword>
<gene>
    <name evidence="4" type="ORF">RM531_00925</name>
</gene>